<feature type="compositionally biased region" description="Basic and acidic residues" evidence="1">
    <location>
        <begin position="114"/>
        <end position="124"/>
    </location>
</feature>
<evidence type="ECO:0000313" key="4">
    <source>
        <dbReference type="Proteomes" id="UP000198953"/>
    </source>
</evidence>
<gene>
    <name evidence="3" type="ORF">SAMN05660976_02578</name>
</gene>
<dbReference type="Proteomes" id="UP000198953">
    <property type="component" value="Unassembled WGS sequence"/>
</dbReference>
<evidence type="ECO:0000256" key="1">
    <source>
        <dbReference type="SAM" id="MobiDB-lite"/>
    </source>
</evidence>
<dbReference type="EMBL" id="FOBF01000005">
    <property type="protein sequence ID" value="SEL48171.1"/>
    <property type="molecule type" value="Genomic_DNA"/>
</dbReference>
<evidence type="ECO:0000313" key="3">
    <source>
        <dbReference type="EMBL" id="SEL48171.1"/>
    </source>
</evidence>
<keyword evidence="4" id="KW-1185">Reference proteome</keyword>
<evidence type="ECO:0000256" key="2">
    <source>
        <dbReference type="SAM" id="Phobius"/>
    </source>
</evidence>
<evidence type="ECO:0008006" key="5">
    <source>
        <dbReference type="Google" id="ProtNLM"/>
    </source>
</evidence>
<protein>
    <recommendedName>
        <fullName evidence="5">Lipopolysaccharide assembly protein A domain-containing protein</fullName>
    </recommendedName>
</protein>
<keyword evidence="2" id="KW-1133">Transmembrane helix</keyword>
<organism evidence="3 4">
    <name type="scientific">Nonomuraea pusilla</name>
    <dbReference type="NCBI Taxonomy" id="46177"/>
    <lineage>
        <taxon>Bacteria</taxon>
        <taxon>Bacillati</taxon>
        <taxon>Actinomycetota</taxon>
        <taxon>Actinomycetes</taxon>
        <taxon>Streptosporangiales</taxon>
        <taxon>Streptosporangiaceae</taxon>
        <taxon>Nonomuraea</taxon>
    </lineage>
</organism>
<feature type="region of interest" description="Disordered" evidence="1">
    <location>
        <begin position="94"/>
        <end position="124"/>
    </location>
</feature>
<reference evidence="3 4" key="1">
    <citation type="submission" date="2016-10" db="EMBL/GenBank/DDBJ databases">
        <authorList>
            <person name="de Groot N.N."/>
        </authorList>
    </citation>
    <scope>NUCLEOTIDE SEQUENCE [LARGE SCALE GENOMIC DNA]</scope>
    <source>
        <strain evidence="3 4">DSM 43357</strain>
    </source>
</reference>
<keyword evidence="2" id="KW-0472">Membrane</keyword>
<proteinExistence type="predicted"/>
<dbReference type="AlphaFoldDB" id="A0A1H7QJ81"/>
<feature type="compositionally biased region" description="Basic and acidic residues" evidence="1">
    <location>
        <begin position="94"/>
        <end position="103"/>
    </location>
</feature>
<sequence length="124" mass="13325">MLLGVVLVLLAAGAAALVATEEGSTYTLFGYTVVLDDLGMFLAGAATGAALLLGLWLLAAGSRRTARHRREVRAARTRASEKVARLEGEKRELERRLEREQVPGDRLVAGGDTAPDHDTITRTR</sequence>
<keyword evidence="2" id="KW-0812">Transmembrane</keyword>
<feature type="transmembrane region" description="Helical" evidence="2">
    <location>
        <begin position="40"/>
        <end position="60"/>
    </location>
</feature>
<accession>A0A1H7QJ81</accession>
<name>A0A1H7QJ81_9ACTN</name>